<dbReference type="GO" id="GO:0055085">
    <property type="term" value="P:transmembrane transport"/>
    <property type="evidence" value="ECO:0007669"/>
    <property type="project" value="InterPro"/>
</dbReference>
<feature type="transmembrane region" description="Helical" evidence="7">
    <location>
        <begin position="262"/>
        <end position="279"/>
    </location>
</feature>
<proteinExistence type="predicted"/>
<evidence type="ECO:0000256" key="2">
    <source>
        <dbReference type="ARBA" id="ARBA00022448"/>
    </source>
</evidence>
<protein>
    <submittedName>
        <fullName evidence="9">Unannotated protein</fullName>
    </submittedName>
</protein>
<feature type="transmembrane region" description="Helical" evidence="7">
    <location>
        <begin position="111"/>
        <end position="132"/>
    </location>
</feature>
<evidence type="ECO:0000256" key="3">
    <source>
        <dbReference type="ARBA" id="ARBA00022475"/>
    </source>
</evidence>
<name>A0A6J7ITJ3_9ZZZZ</name>
<feature type="transmembrane region" description="Helical" evidence="7">
    <location>
        <begin position="483"/>
        <end position="506"/>
    </location>
</feature>
<dbReference type="Pfam" id="PF00528">
    <property type="entry name" value="BPD_transp_1"/>
    <property type="match status" value="1"/>
</dbReference>
<dbReference type="Gene3D" id="1.10.3720.10">
    <property type="entry name" value="MetI-like"/>
    <property type="match status" value="1"/>
</dbReference>
<dbReference type="CDD" id="cd06261">
    <property type="entry name" value="TM_PBP2"/>
    <property type="match status" value="1"/>
</dbReference>
<evidence type="ECO:0000256" key="1">
    <source>
        <dbReference type="ARBA" id="ARBA00004651"/>
    </source>
</evidence>
<dbReference type="AlphaFoldDB" id="A0A6J7ITJ3"/>
<accession>A0A6J7ITJ3</accession>
<evidence type="ECO:0000313" key="9">
    <source>
        <dbReference type="EMBL" id="CAB4933487.1"/>
    </source>
</evidence>
<dbReference type="InterPro" id="IPR035906">
    <property type="entry name" value="MetI-like_sf"/>
</dbReference>
<feature type="transmembrane region" description="Helical" evidence="7">
    <location>
        <begin position="291"/>
        <end position="311"/>
    </location>
</feature>
<evidence type="ECO:0000259" key="8">
    <source>
        <dbReference type="PROSITE" id="PS50928"/>
    </source>
</evidence>
<keyword evidence="5 7" id="KW-1133">Transmembrane helix</keyword>
<feature type="transmembrane region" description="Helical" evidence="7">
    <location>
        <begin position="144"/>
        <end position="166"/>
    </location>
</feature>
<evidence type="ECO:0000256" key="6">
    <source>
        <dbReference type="ARBA" id="ARBA00023136"/>
    </source>
</evidence>
<evidence type="ECO:0000256" key="5">
    <source>
        <dbReference type="ARBA" id="ARBA00022989"/>
    </source>
</evidence>
<keyword evidence="4 7" id="KW-0812">Transmembrane</keyword>
<reference evidence="9" key="1">
    <citation type="submission" date="2020-05" db="EMBL/GenBank/DDBJ databases">
        <authorList>
            <person name="Chiriac C."/>
            <person name="Salcher M."/>
            <person name="Ghai R."/>
            <person name="Kavagutti S V."/>
        </authorList>
    </citation>
    <scope>NUCLEOTIDE SEQUENCE</scope>
</reference>
<feature type="transmembrane region" description="Helical" evidence="7">
    <location>
        <begin position="236"/>
        <end position="255"/>
    </location>
</feature>
<dbReference type="EMBL" id="CAFBMZ010000087">
    <property type="protein sequence ID" value="CAB4933487.1"/>
    <property type="molecule type" value="Genomic_DNA"/>
</dbReference>
<keyword evidence="2" id="KW-0813">Transport</keyword>
<keyword evidence="3" id="KW-1003">Cell membrane</keyword>
<feature type="transmembrane region" description="Helical" evidence="7">
    <location>
        <begin position="318"/>
        <end position="336"/>
    </location>
</feature>
<dbReference type="PROSITE" id="PS50928">
    <property type="entry name" value="ABC_TM1"/>
    <property type="match status" value="1"/>
</dbReference>
<feature type="transmembrane region" description="Helical" evidence="7">
    <location>
        <begin position="438"/>
        <end position="463"/>
    </location>
</feature>
<feature type="transmembrane region" description="Helical" evidence="7">
    <location>
        <begin position="14"/>
        <end position="32"/>
    </location>
</feature>
<dbReference type="PANTHER" id="PTHR43163:SF6">
    <property type="entry name" value="DIPEPTIDE TRANSPORT SYSTEM PERMEASE PROTEIN DPPB-RELATED"/>
    <property type="match status" value="1"/>
</dbReference>
<dbReference type="PANTHER" id="PTHR43163">
    <property type="entry name" value="DIPEPTIDE TRANSPORT SYSTEM PERMEASE PROTEIN DPPB-RELATED"/>
    <property type="match status" value="1"/>
</dbReference>
<feature type="domain" description="ABC transmembrane type-1" evidence="8">
    <location>
        <begin position="105"/>
        <end position="506"/>
    </location>
</feature>
<gene>
    <name evidence="9" type="ORF">UFOPK3684_01090</name>
</gene>
<comment type="subcellular location">
    <subcellularLocation>
        <location evidence="1">Cell membrane</location>
        <topology evidence="1">Multi-pass membrane protein</topology>
    </subcellularLocation>
</comment>
<feature type="transmembrane region" description="Helical" evidence="7">
    <location>
        <begin position="379"/>
        <end position="399"/>
    </location>
</feature>
<organism evidence="9">
    <name type="scientific">freshwater metagenome</name>
    <dbReference type="NCBI Taxonomy" id="449393"/>
    <lineage>
        <taxon>unclassified sequences</taxon>
        <taxon>metagenomes</taxon>
        <taxon>ecological metagenomes</taxon>
    </lineage>
</organism>
<evidence type="ECO:0000256" key="4">
    <source>
        <dbReference type="ARBA" id="ARBA00022692"/>
    </source>
</evidence>
<dbReference type="InterPro" id="IPR000515">
    <property type="entry name" value="MetI-like"/>
</dbReference>
<keyword evidence="6 7" id="KW-0472">Membrane</keyword>
<sequence length="519" mass="56598">MEDLGLLAFIMRRIGTLGVILFGSSFLLYNLAALSGDPLGELRISQDPRAKQIMISLTRELQLDVPPPLRYFLWLRGVLGLFVGKLDLGDTRAGESVATAIASAIPTTVRLVFTASILAMVLGISIGIITALRQYSKFDYAMTFVSFLLFSLPIFWVAVLLKQFMAIEFNNWLSAPTISPKALIAIGLVLSLIVSSVGGATGKKNYTIFASVFTGTVFTLWSLQKLNWFLEPGLGPIFYFFACVGIAYGVTQLSVGITNKTALRSSLVMAVAGLILYYPTRKAFTLDKQGLLIVAMAVLTVGLAVITSLVMAKIDRPAIVRTTVIAGFIMGLVRLLDQLMYTWPRFISTDAINYRPVPTVGQANSLLEPGDYWISTLDLLMHLILPTIALTAISFAGYIRFARGTMLEVLNQDYIRTARAKGLPERTVIMRHAFRNTLIPLSTIIVVDFAGIIGGAIITERVFGWKGMGTLFNSAINSFDLNLLMGVFFLTGTLALMANLVADLLYSALDPRIRTGSGA</sequence>
<evidence type="ECO:0000256" key="7">
    <source>
        <dbReference type="SAM" id="Phobius"/>
    </source>
</evidence>
<feature type="transmembrane region" description="Helical" evidence="7">
    <location>
        <begin position="178"/>
        <end position="199"/>
    </location>
</feature>
<feature type="transmembrane region" description="Helical" evidence="7">
    <location>
        <begin position="206"/>
        <end position="224"/>
    </location>
</feature>
<dbReference type="GO" id="GO:0005886">
    <property type="term" value="C:plasma membrane"/>
    <property type="evidence" value="ECO:0007669"/>
    <property type="project" value="UniProtKB-SubCell"/>
</dbReference>